<protein>
    <submittedName>
        <fullName evidence="2">Uncharacterized protein</fullName>
    </submittedName>
</protein>
<dbReference type="AlphaFoldDB" id="A0A397H0I5"/>
<keyword evidence="3" id="KW-1185">Reference proteome</keyword>
<proteinExistence type="predicted"/>
<dbReference type="EMBL" id="NIDN02000151">
    <property type="protein sequence ID" value="RLL95476.1"/>
    <property type="molecule type" value="Genomic_DNA"/>
</dbReference>
<evidence type="ECO:0000313" key="2">
    <source>
        <dbReference type="EMBL" id="RLL95476.1"/>
    </source>
</evidence>
<feature type="region of interest" description="Disordered" evidence="1">
    <location>
        <begin position="164"/>
        <end position="185"/>
    </location>
</feature>
<dbReference type="OrthoDB" id="3508621at2759"/>
<reference evidence="2 3" key="1">
    <citation type="submission" date="2018-08" db="EMBL/GenBank/DDBJ databases">
        <title>Draft genome sequences of two Aspergillus turcosus clinical strains isolated from bronchoalveolar lavage fluid: one azole-susceptible and the other azole-resistant.</title>
        <authorList>
            <person name="Parent-Michaud M."/>
            <person name="Dufresne P.J."/>
            <person name="Fournier E."/>
            <person name="Martineau C."/>
            <person name="Moreira S."/>
            <person name="Perkins V."/>
            <person name="De Repentigny L."/>
            <person name="Dufresne S.F."/>
        </authorList>
    </citation>
    <scope>NUCLEOTIDE SEQUENCE [LARGE SCALE GENOMIC DNA]</scope>
    <source>
        <strain evidence="2">HMR AF 1038</strain>
    </source>
</reference>
<gene>
    <name evidence="2" type="ORF">CFD26_104803</name>
</gene>
<dbReference type="Proteomes" id="UP000215289">
    <property type="component" value="Unassembled WGS sequence"/>
</dbReference>
<accession>A0A397H0I5</accession>
<evidence type="ECO:0000256" key="1">
    <source>
        <dbReference type="SAM" id="MobiDB-lite"/>
    </source>
</evidence>
<name>A0A397H0I5_9EURO</name>
<comment type="caution">
    <text evidence="2">The sequence shown here is derived from an EMBL/GenBank/DDBJ whole genome shotgun (WGS) entry which is preliminary data.</text>
</comment>
<evidence type="ECO:0000313" key="3">
    <source>
        <dbReference type="Proteomes" id="UP000215289"/>
    </source>
</evidence>
<organism evidence="2 3">
    <name type="scientific">Aspergillus turcosus</name>
    <dbReference type="NCBI Taxonomy" id="1245748"/>
    <lineage>
        <taxon>Eukaryota</taxon>
        <taxon>Fungi</taxon>
        <taxon>Dikarya</taxon>
        <taxon>Ascomycota</taxon>
        <taxon>Pezizomycotina</taxon>
        <taxon>Eurotiomycetes</taxon>
        <taxon>Eurotiomycetidae</taxon>
        <taxon>Eurotiales</taxon>
        <taxon>Aspergillaceae</taxon>
        <taxon>Aspergillus</taxon>
        <taxon>Aspergillus subgen. Fumigati</taxon>
    </lineage>
</organism>
<sequence>MSKRRLQRDDFWFRMVCLILRTTFAVEYELFPYNILDPTALLVIYHIPKRAPLTPSPRKCILSSNLVSLQAYASPFSPKQKFATLGPLASQCPSLFKAITSPILNNPPPILRKSPEWGKFLQVVETDTEINTIGEKDDQIWPGSFVAARRLQEQAMTVEGIHDRDGEAIGPPASKRLRSQSDTMSTGDQSCIPIYRVMNPLRSRRNNAHLVFLLGGLNRIKVLATPQLQRTRRLWRRVTAVSLAFGGASSGQLVKYMRSSKLKFGFLSTYESTVFIRRTAPYRFEMSLPIGKDASNPSLRTTADVRNMMSLTGLGQAHYLMADTVKLRTACCSNADVFASLWIFIHLQLYGFRQTRSGLFFSPFAAHQARHYAAFPYRLTEHCERFAPGGRYYRFIQDGQIRDLIVGPADIGRMVEPARRFFAAYWGVHMGAVNPQPGVAQDNARPAIQLPAEQQGNTIGNLSRIINHVQMHKCTAAYCMLRNKNTGDVDGMSSETRQRYMNNAAAKPDPTP</sequence>